<evidence type="ECO:0000256" key="2">
    <source>
        <dbReference type="ARBA" id="ARBA00022603"/>
    </source>
</evidence>
<sequence>MSKPRKPRGRRQAQRSKFKNDEKFFTKEDIFLSRMASILLVDKKLVKSFFSQRNVSTIRLNNLLEDPQKIKQHLIDAGLDLIEVDWSPNTYIVSNMDKSELGRMQEYDRGLFYIQNLSSMLPVIVLDPQPGEKILDMTAAPGSKTSMIAALTGNEVEMIANEEDHRRAGKLRAVLSQFGVKHTQVTEKDARFIGKALPDHFDKVLLDAPCSGEGLVYLRGDKPLRFWNIKKIKHMSSLQKQLITSAFDTLKPGGELIYSTCTLEPEENEGVVTHLVEQRKNARIDKIDLVNSDSFKEFSRFTTRGIVKWSGNRFHQESARAIRVIPSAQMQGFFISKISKKK</sequence>
<organism evidence="8 9">
    <name type="scientific">Candidatus Dojkabacteria bacterium</name>
    <dbReference type="NCBI Taxonomy" id="2099670"/>
    <lineage>
        <taxon>Bacteria</taxon>
        <taxon>Candidatus Dojkabacteria</taxon>
    </lineage>
</organism>
<dbReference type="Proteomes" id="UP000741282">
    <property type="component" value="Unassembled WGS sequence"/>
</dbReference>
<evidence type="ECO:0000313" key="8">
    <source>
        <dbReference type="EMBL" id="MCA9376892.1"/>
    </source>
</evidence>
<dbReference type="InterPro" id="IPR029063">
    <property type="entry name" value="SAM-dependent_MTases_sf"/>
</dbReference>
<dbReference type="GO" id="GO:0008173">
    <property type="term" value="F:RNA methyltransferase activity"/>
    <property type="evidence" value="ECO:0007669"/>
    <property type="project" value="InterPro"/>
</dbReference>
<comment type="caution">
    <text evidence="8">The sequence shown here is derived from an EMBL/GenBank/DDBJ whole genome shotgun (WGS) entry which is preliminary data.</text>
</comment>
<dbReference type="PROSITE" id="PS01153">
    <property type="entry name" value="NOL1_NOP2_SUN"/>
    <property type="match status" value="1"/>
</dbReference>
<dbReference type="AlphaFoldDB" id="A0A955KWQ2"/>
<dbReference type="InterPro" id="IPR018314">
    <property type="entry name" value="RsmB/NOL1/NOP2-like_CS"/>
</dbReference>
<gene>
    <name evidence="8" type="ORF">KC685_03160</name>
</gene>
<feature type="domain" description="SAM-dependent MTase RsmB/NOP-type" evidence="7">
    <location>
        <begin position="46"/>
        <end position="341"/>
    </location>
</feature>
<feature type="active site" description="Nucleophile" evidence="6">
    <location>
        <position position="261"/>
    </location>
</feature>
<dbReference type="GO" id="GO:0003723">
    <property type="term" value="F:RNA binding"/>
    <property type="evidence" value="ECO:0007669"/>
    <property type="project" value="UniProtKB-UniRule"/>
</dbReference>
<dbReference type="PANTHER" id="PTHR22807:SF30">
    <property type="entry name" value="28S RRNA (CYTOSINE(4447)-C(5))-METHYLTRANSFERASE-RELATED"/>
    <property type="match status" value="1"/>
</dbReference>
<keyword evidence="2 6" id="KW-0489">Methyltransferase</keyword>
<evidence type="ECO:0000259" key="7">
    <source>
        <dbReference type="PROSITE" id="PS51686"/>
    </source>
</evidence>
<evidence type="ECO:0000256" key="6">
    <source>
        <dbReference type="PROSITE-ProRule" id="PRU01023"/>
    </source>
</evidence>
<dbReference type="NCBIfam" id="TIGR00446">
    <property type="entry name" value="nop2p"/>
    <property type="match status" value="1"/>
</dbReference>
<feature type="binding site" evidence="6">
    <location>
        <position position="162"/>
    </location>
    <ligand>
        <name>S-adenosyl-L-methionine</name>
        <dbReference type="ChEBI" id="CHEBI:59789"/>
    </ligand>
</feature>
<dbReference type="InterPro" id="IPR023267">
    <property type="entry name" value="RCMT"/>
</dbReference>
<evidence type="ECO:0000313" key="9">
    <source>
        <dbReference type="Proteomes" id="UP000741282"/>
    </source>
</evidence>
<dbReference type="PROSITE" id="PS51686">
    <property type="entry name" value="SAM_MT_RSMB_NOP"/>
    <property type="match status" value="1"/>
</dbReference>
<evidence type="ECO:0000256" key="5">
    <source>
        <dbReference type="ARBA" id="ARBA00022884"/>
    </source>
</evidence>
<feature type="binding site" evidence="6">
    <location>
        <position position="207"/>
    </location>
    <ligand>
        <name>S-adenosyl-L-methionine</name>
        <dbReference type="ChEBI" id="CHEBI:59789"/>
    </ligand>
</feature>
<dbReference type="SUPFAM" id="SSF53335">
    <property type="entry name" value="S-adenosyl-L-methionine-dependent methyltransferases"/>
    <property type="match status" value="1"/>
</dbReference>
<keyword evidence="4 6" id="KW-0949">S-adenosyl-L-methionine</keyword>
<evidence type="ECO:0000256" key="4">
    <source>
        <dbReference type="ARBA" id="ARBA00022691"/>
    </source>
</evidence>
<dbReference type="GO" id="GO:0008757">
    <property type="term" value="F:S-adenosylmethionine-dependent methyltransferase activity"/>
    <property type="evidence" value="ECO:0007669"/>
    <property type="project" value="InterPro"/>
</dbReference>
<evidence type="ECO:0000256" key="1">
    <source>
        <dbReference type="ARBA" id="ARBA00007494"/>
    </source>
</evidence>
<evidence type="ECO:0000256" key="3">
    <source>
        <dbReference type="ARBA" id="ARBA00022679"/>
    </source>
</evidence>
<comment type="similarity">
    <text evidence="1 6">Belongs to the class I-like SAM-binding methyltransferase superfamily. RsmB/NOP family.</text>
</comment>
<reference evidence="8" key="1">
    <citation type="submission" date="2020-04" db="EMBL/GenBank/DDBJ databases">
        <authorList>
            <person name="Zhang T."/>
        </authorList>
    </citation>
    <scope>NUCLEOTIDE SEQUENCE</scope>
    <source>
        <strain evidence="8">HKST-UBA17</strain>
    </source>
</reference>
<feature type="binding site" evidence="6">
    <location>
        <position position="189"/>
    </location>
    <ligand>
        <name>S-adenosyl-L-methionine</name>
        <dbReference type="ChEBI" id="CHEBI:59789"/>
    </ligand>
</feature>
<dbReference type="PANTHER" id="PTHR22807">
    <property type="entry name" value="NOP2 YEAST -RELATED NOL1/NOP2/FMU SUN DOMAIN-CONTAINING"/>
    <property type="match status" value="1"/>
</dbReference>
<protein>
    <submittedName>
        <fullName evidence="8">RsmB/NOP family class I SAM-dependent RNA methyltransferase</fullName>
    </submittedName>
</protein>
<dbReference type="EMBL" id="JAGQLN010000010">
    <property type="protein sequence ID" value="MCA9376892.1"/>
    <property type="molecule type" value="Genomic_DNA"/>
</dbReference>
<accession>A0A955KWQ2</accession>
<dbReference type="Gene3D" id="3.30.70.1170">
    <property type="entry name" value="Sun protein, domain 3"/>
    <property type="match status" value="1"/>
</dbReference>
<keyword evidence="5 6" id="KW-0694">RNA-binding</keyword>
<keyword evidence="3 6" id="KW-0808">Transferase</keyword>
<proteinExistence type="inferred from homology"/>
<dbReference type="Pfam" id="PF01189">
    <property type="entry name" value="Methyltr_RsmB-F"/>
    <property type="match status" value="1"/>
</dbReference>
<dbReference type="InterPro" id="IPR011023">
    <property type="entry name" value="Nop2p"/>
</dbReference>
<dbReference type="InterPro" id="IPR049560">
    <property type="entry name" value="MeTrfase_RsmB-F_NOP2_cat"/>
</dbReference>
<dbReference type="PRINTS" id="PR02008">
    <property type="entry name" value="RCMTFAMILY"/>
</dbReference>
<comment type="caution">
    <text evidence="6">Lacks conserved residue(s) required for the propagation of feature annotation.</text>
</comment>
<reference evidence="8" key="2">
    <citation type="journal article" date="2021" name="Microbiome">
        <title>Successional dynamics and alternative stable states in a saline activated sludge microbial community over 9 years.</title>
        <authorList>
            <person name="Wang Y."/>
            <person name="Ye J."/>
            <person name="Ju F."/>
            <person name="Liu L."/>
            <person name="Boyd J.A."/>
            <person name="Deng Y."/>
            <person name="Parks D.H."/>
            <person name="Jiang X."/>
            <person name="Yin X."/>
            <person name="Woodcroft B.J."/>
            <person name="Tyson G.W."/>
            <person name="Hugenholtz P."/>
            <person name="Polz M.F."/>
            <person name="Zhang T."/>
        </authorList>
    </citation>
    <scope>NUCLEOTIDE SEQUENCE</scope>
    <source>
        <strain evidence="8">HKST-UBA17</strain>
    </source>
</reference>
<dbReference type="Gene3D" id="3.40.50.150">
    <property type="entry name" value="Vaccinia Virus protein VP39"/>
    <property type="match status" value="1"/>
</dbReference>
<dbReference type="GO" id="GO:0001510">
    <property type="term" value="P:RNA methylation"/>
    <property type="evidence" value="ECO:0007669"/>
    <property type="project" value="InterPro"/>
</dbReference>
<dbReference type="InterPro" id="IPR001678">
    <property type="entry name" value="MeTrfase_RsmB-F_NOP2_dom"/>
</dbReference>
<name>A0A955KWQ2_9BACT</name>
<dbReference type="GO" id="GO:0006396">
    <property type="term" value="P:RNA processing"/>
    <property type="evidence" value="ECO:0007669"/>
    <property type="project" value="InterPro"/>
</dbReference>